<evidence type="ECO:0000259" key="19">
    <source>
        <dbReference type="Pfam" id="PF21342"/>
    </source>
</evidence>
<protein>
    <recommendedName>
        <fullName evidence="14">SoxAX cytochrome complex subunit A</fullName>
        <ecNumber evidence="14">2.8.5.2</ecNumber>
    </recommendedName>
    <alternativeName>
        <fullName evidence="14">Protein SoxA</fullName>
    </alternativeName>
    <alternativeName>
        <fullName evidence="14">Sulfur oxidizing protein A</fullName>
    </alternativeName>
    <alternativeName>
        <fullName evidence="14">Thiosulfate-oxidizing multienzyme system protein SoxA</fullName>
    </alternativeName>
</protein>
<evidence type="ECO:0000256" key="14">
    <source>
        <dbReference type="PIRNR" id="PIRNR038455"/>
    </source>
</evidence>
<dbReference type="GO" id="GO:0070069">
    <property type="term" value="C:cytochrome complex"/>
    <property type="evidence" value="ECO:0007669"/>
    <property type="project" value="InterPro"/>
</dbReference>
<dbReference type="Gene3D" id="1.10.760.10">
    <property type="entry name" value="Cytochrome c-like domain"/>
    <property type="match status" value="2"/>
</dbReference>
<accession>A0A5C8NQ41</accession>
<keyword evidence="21" id="KW-1185">Reference proteome</keyword>
<dbReference type="InterPro" id="IPR036909">
    <property type="entry name" value="Cyt_c-like_dom_sf"/>
</dbReference>
<evidence type="ECO:0000256" key="15">
    <source>
        <dbReference type="PIRSR" id="PIRSR038455-1"/>
    </source>
</evidence>
<evidence type="ECO:0000256" key="2">
    <source>
        <dbReference type="ARBA" id="ARBA00011530"/>
    </source>
</evidence>
<dbReference type="SUPFAM" id="SSF46626">
    <property type="entry name" value="Cytochrome c"/>
    <property type="match status" value="2"/>
</dbReference>
<keyword evidence="7 18" id="KW-0732">Signal</keyword>
<evidence type="ECO:0000256" key="17">
    <source>
        <dbReference type="PIRSR" id="PIRSR038455-3"/>
    </source>
</evidence>
<keyword evidence="9 14" id="KW-0249">Electron transport</keyword>
<feature type="binding site" description="axial binding residue" evidence="17">
    <location>
        <position position="234"/>
    </location>
    <ligand>
        <name>heme c</name>
        <dbReference type="ChEBI" id="CHEBI:61717"/>
        <label>2</label>
    </ligand>
    <ligandPart>
        <name>Fe</name>
        <dbReference type="ChEBI" id="CHEBI:18248"/>
    </ligandPart>
</feature>
<feature type="binding site" description="covalent" evidence="16">
    <location>
        <position position="72"/>
    </location>
    <ligand>
        <name>heme c</name>
        <dbReference type="ChEBI" id="CHEBI:61717"/>
        <label>1</label>
    </ligand>
</feature>
<comment type="subunit">
    <text evidence="2 14">Heterodimer of SoxA and SoxX.</text>
</comment>
<proteinExistence type="inferred from homology"/>
<feature type="binding site" description="axial binding residue" evidence="17">
    <location>
        <position position="186"/>
    </location>
    <ligand>
        <name>heme c</name>
        <dbReference type="ChEBI" id="CHEBI:61717"/>
        <label>2</label>
    </ligand>
    <ligandPart>
        <name>Fe</name>
        <dbReference type="ChEBI" id="CHEBI:18248"/>
    </ligandPart>
</feature>
<evidence type="ECO:0000256" key="5">
    <source>
        <dbReference type="ARBA" id="ARBA00022679"/>
    </source>
</evidence>
<feature type="signal peptide" evidence="18">
    <location>
        <begin position="1"/>
        <end position="26"/>
    </location>
</feature>
<dbReference type="InterPro" id="IPR009056">
    <property type="entry name" value="Cyt_c-like_dom"/>
</dbReference>
<comment type="similarity">
    <text evidence="11 14">Belongs to the SoxA family.</text>
</comment>
<dbReference type="GO" id="GO:0016740">
    <property type="term" value="F:transferase activity"/>
    <property type="evidence" value="ECO:0007669"/>
    <property type="project" value="UniProtKB-KW"/>
</dbReference>
<feature type="domain" description="Cytochrome c" evidence="19">
    <location>
        <begin position="53"/>
        <end position="151"/>
    </location>
</feature>
<evidence type="ECO:0000256" key="18">
    <source>
        <dbReference type="SAM" id="SignalP"/>
    </source>
</evidence>
<sequence length="273" mass="30245">MKRLQKKSAIAIALGVSVLTMAPAIAQTDTQAEIERYREMLQDGNPADLTVMKGEALWKEKRGPKNASLEKCDLGKGPGVVKGAYAELPRYFADVDAVMDAESRIVHCMVTLQGFEKAEVIKKPFSGAGQKATDLEALAGYVVEESRGMPVNLPQNHPKEIAAYQRGERTFHYRGGPFDFSCASCHEGEGKRIRLQDLPDLTKPGPAQKAFTTWPAYRVSQGALRTMQWRMNDCFRQQRFPELKYGSQTSIDLITYLGVTAKGGKMDSPAIKR</sequence>
<reference evidence="20 21" key="1">
    <citation type="submission" date="2019-06" db="EMBL/GenBank/DDBJ databases">
        <title>Quisquiliibacterium sp. nov., isolated from a maize field.</title>
        <authorList>
            <person name="Lin S.-Y."/>
            <person name="Tsai C.-F."/>
            <person name="Young C.-C."/>
        </authorList>
    </citation>
    <scope>NUCLEOTIDE SEQUENCE [LARGE SCALE GENOMIC DNA]</scope>
    <source>
        <strain evidence="20 21">CC-CFT501</strain>
    </source>
</reference>
<dbReference type="GO" id="GO:0020037">
    <property type="term" value="F:heme binding"/>
    <property type="evidence" value="ECO:0007669"/>
    <property type="project" value="InterPro"/>
</dbReference>
<comment type="cofactor">
    <cofactor evidence="16">
        <name>heme</name>
        <dbReference type="ChEBI" id="CHEBI:30413"/>
    </cofactor>
    <text evidence="16">Binds 2 heme groups per subunit.</text>
</comment>
<comment type="catalytic activity">
    <reaction evidence="13 14">
        <text>S-sulfanyl-L-cysteinyl-[SoxY protein] + thiosulfate + 2 Fe(III)-[cytochrome c] = S-(2-sulfodisulfanyl)-L-cysteinyl-[SoxY protein] + 2 Fe(II)-[cytochrome c] + 2 H(+)</text>
        <dbReference type="Rhea" id="RHEA:51224"/>
        <dbReference type="Rhea" id="RHEA-COMP:10350"/>
        <dbReference type="Rhea" id="RHEA-COMP:14399"/>
        <dbReference type="Rhea" id="RHEA-COMP:14689"/>
        <dbReference type="Rhea" id="RHEA-COMP:14690"/>
        <dbReference type="ChEBI" id="CHEBI:15378"/>
        <dbReference type="ChEBI" id="CHEBI:29033"/>
        <dbReference type="ChEBI" id="CHEBI:29034"/>
        <dbReference type="ChEBI" id="CHEBI:33542"/>
        <dbReference type="ChEBI" id="CHEBI:61963"/>
        <dbReference type="ChEBI" id="CHEBI:140664"/>
        <dbReference type="EC" id="2.8.5.2"/>
    </reaction>
</comment>
<evidence type="ECO:0000256" key="10">
    <source>
        <dbReference type="ARBA" id="ARBA00023004"/>
    </source>
</evidence>
<feature type="chain" id="PRO_5022829177" description="SoxAX cytochrome complex subunit A" evidence="18">
    <location>
        <begin position="27"/>
        <end position="273"/>
    </location>
</feature>
<dbReference type="GO" id="GO:0042597">
    <property type="term" value="C:periplasmic space"/>
    <property type="evidence" value="ECO:0007669"/>
    <property type="project" value="UniProtKB-SubCell"/>
</dbReference>
<evidence type="ECO:0000256" key="6">
    <source>
        <dbReference type="ARBA" id="ARBA00022723"/>
    </source>
</evidence>
<dbReference type="Proteomes" id="UP000321548">
    <property type="component" value="Unassembled WGS sequence"/>
</dbReference>
<feature type="binding site" description="covalent" evidence="16">
    <location>
        <position position="182"/>
    </location>
    <ligand>
        <name>heme c</name>
        <dbReference type="ChEBI" id="CHEBI:61717"/>
        <label>2</label>
    </ligand>
</feature>
<evidence type="ECO:0000256" key="11">
    <source>
        <dbReference type="ARBA" id="ARBA00025746"/>
    </source>
</evidence>
<feature type="binding site" evidence="16">
    <location>
        <position position="230"/>
    </location>
    <ligand>
        <name>substrate</name>
    </ligand>
</feature>
<feature type="binding site" description="axial binding residue" evidence="17">
    <location>
        <position position="108"/>
    </location>
    <ligand>
        <name>heme c</name>
        <dbReference type="ChEBI" id="CHEBI:61717"/>
        <label>1</label>
    </ligand>
    <ligandPart>
        <name>Fe</name>
        <dbReference type="ChEBI" id="CHEBI:18248"/>
    </ligandPart>
</feature>
<dbReference type="GO" id="GO:0046872">
    <property type="term" value="F:metal ion binding"/>
    <property type="evidence" value="ECO:0007669"/>
    <property type="project" value="UniProtKB-KW"/>
</dbReference>
<evidence type="ECO:0000256" key="8">
    <source>
        <dbReference type="ARBA" id="ARBA00022764"/>
    </source>
</evidence>
<evidence type="ECO:0000256" key="16">
    <source>
        <dbReference type="PIRSR" id="PIRSR038455-2"/>
    </source>
</evidence>
<evidence type="ECO:0000313" key="21">
    <source>
        <dbReference type="Proteomes" id="UP000321548"/>
    </source>
</evidence>
<dbReference type="GO" id="GO:0016669">
    <property type="term" value="F:oxidoreductase activity, acting on a sulfur group of donors, cytochrome as acceptor"/>
    <property type="evidence" value="ECO:0007669"/>
    <property type="project" value="InterPro"/>
</dbReference>
<dbReference type="InterPro" id="IPR025710">
    <property type="entry name" value="SoxA"/>
</dbReference>
<evidence type="ECO:0000256" key="4">
    <source>
        <dbReference type="ARBA" id="ARBA00022617"/>
    </source>
</evidence>
<dbReference type="GO" id="GO:0009055">
    <property type="term" value="F:electron transfer activity"/>
    <property type="evidence" value="ECO:0007669"/>
    <property type="project" value="InterPro"/>
</dbReference>
<dbReference type="RefSeq" id="WP_147705533.1">
    <property type="nucleotide sequence ID" value="NZ_VDUY01000007.1"/>
</dbReference>
<evidence type="ECO:0000256" key="3">
    <source>
        <dbReference type="ARBA" id="ARBA00022448"/>
    </source>
</evidence>
<keyword evidence="8 14" id="KW-0574">Periplasm</keyword>
<comment type="catalytic activity">
    <reaction evidence="12 14">
        <text>L-cysteinyl-[SoxY protein] + thiosulfate + 2 Fe(III)-[cytochrome c] = S-sulfosulfanyl-L-cysteinyl-[SoxY protein] + 2 Fe(II)-[cytochrome c] + 2 H(+)</text>
        <dbReference type="Rhea" id="RHEA:56720"/>
        <dbReference type="Rhea" id="RHEA-COMP:10350"/>
        <dbReference type="Rhea" id="RHEA-COMP:14328"/>
        <dbReference type="Rhea" id="RHEA-COMP:14399"/>
        <dbReference type="Rhea" id="RHEA-COMP:14691"/>
        <dbReference type="ChEBI" id="CHEBI:15378"/>
        <dbReference type="ChEBI" id="CHEBI:29033"/>
        <dbReference type="ChEBI" id="CHEBI:29034"/>
        <dbReference type="ChEBI" id="CHEBI:29950"/>
        <dbReference type="ChEBI" id="CHEBI:33542"/>
        <dbReference type="ChEBI" id="CHEBI:139321"/>
        <dbReference type="EC" id="2.8.5.2"/>
    </reaction>
</comment>
<keyword evidence="10 14" id="KW-0408">Iron</keyword>
<dbReference type="AlphaFoldDB" id="A0A5C8NQ41"/>
<organism evidence="20 21">
    <name type="scientific">Zeimonas arvi</name>
    <dbReference type="NCBI Taxonomy" id="2498847"/>
    <lineage>
        <taxon>Bacteria</taxon>
        <taxon>Pseudomonadati</taxon>
        <taxon>Pseudomonadota</taxon>
        <taxon>Betaproteobacteria</taxon>
        <taxon>Burkholderiales</taxon>
        <taxon>Burkholderiaceae</taxon>
        <taxon>Zeimonas</taxon>
    </lineage>
</organism>
<keyword evidence="4 14" id="KW-0349">Heme</keyword>
<keyword evidence="6 14" id="KW-0479">Metal-binding</keyword>
<dbReference type="EC" id="2.8.5.2" evidence="14"/>
<dbReference type="NCBIfam" id="TIGR04484">
    <property type="entry name" value="thiosulf_SoxA"/>
    <property type="match status" value="1"/>
</dbReference>
<keyword evidence="5 14" id="KW-0808">Transferase</keyword>
<feature type="active site" description="Cysteine persulfide intermediate" evidence="15">
    <location>
        <position position="234"/>
    </location>
</feature>
<keyword evidence="3 14" id="KW-0813">Transport</keyword>
<gene>
    <name evidence="20" type="primary">soxA</name>
    <name evidence="20" type="ORF">FHP08_16220</name>
</gene>
<evidence type="ECO:0000256" key="1">
    <source>
        <dbReference type="ARBA" id="ARBA00004418"/>
    </source>
</evidence>
<evidence type="ECO:0000256" key="9">
    <source>
        <dbReference type="ARBA" id="ARBA00022982"/>
    </source>
</evidence>
<evidence type="ECO:0000256" key="12">
    <source>
        <dbReference type="ARBA" id="ARBA00048077"/>
    </source>
</evidence>
<evidence type="ECO:0000256" key="7">
    <source>
        <dbReference type="ARBA" id="ARBA00022729"/>
    </source>
</evidence>
<feature type="binding site" description="covalent" evidence="16">
    <location>
        <position position="185"/>
    </location>
    <ligand>
        <name>heme c</name>
        <dbReference type="ChEBI" id="CHEBI:61717"/>
        <label>2</label>
    </ligand>
</feature>
<dbReference type="Pfam" id="PF21342">
    <property type="entry name" value="SoxA-TsdA_cyt-c"/>
    <property type="match status" value="2"/>
</dbReference>
<comment type="subcellular location">
    <subcellularLocation>
        <location evidence="1 14">Periplasm</location>
    </subcellularLocation>
</comment>
<evidence type="ECO:0000256" key="13">
    <source>
        <dbReference type="ARBA" id="ARBA00048423"/>
    </source>
</evidence>
<feature type="domain" description="Cytochrome c" evidence="19">
    <location>
        <begin position="166"/>
        <end position="266"/>
    </location>
</feature>
<comment type="caution">
    <text evidence="20">The sequence shown here is derived from an EMBL/GenBank/DDBJ whole genome shotgun (WGS) entry which is preliminary data.</text>
</comment>
<dbReference type="OrthoDB" id="9808312at2"/>
<dbReference type="EMBL" id="VDUY01000007">
    <property type="protein sequence ID" value="TXL63839.1"/>
    <property type="molecule type" value="Genomic_DNA"/>
</dbReference>
<dbReference type="PIRSF" id="PIRSF038455">
    <property type="entry name" value="SoxA"/>
    <property type="match status" value="1"/>
</dbReference>
<dbReference type="GO" id="GO:0019417">
    <property type="term" value="P:sulfur oxidation"/>
    <property type="evidence" value="ECO:0007669"/>
    <property type="project" value="InterPro"/>
</dbReference>
<evidence type="ECO:0000313" key="20">
    <source>
        <dbReference type="EMBL" id="TXL63839.1"/>
    </source>
</evidence>
<name>A0A5C8NQ41_9BURK</name>